<reference evidence="10" key="1">
    <citation type="submission" date="2025-08" db="UniProtKB">
        <authorList>
            <consortium name="RefSeq"/>
        </authorList>
    </citation>
    <scope>IDENTIFICATION</scope>
    <source>
        <tissue evidence="10">Testes</tissue>
    </source>
</reference>
<dbReference type="InterPro" id="IPR024607">
    <property type="entry name" value="Sulfatase_CS"/>
</dbReference>
<dbReference type="SUPFAM" id="SSF53649">
    <property type="entry name" value="Alkaline phosphatase-like"/>
    <property type="match status" value="1"/>
</dbReference>
<feature type="transmembrane region" description="Helical" evidence="6">
    <location>
        <begin position="214"/>
        <end position="233"/>
    </location>
</feature>
<dbReference type="Proteomes" id="UP000694865">
    <property type="component" value="Unplaced"/>
</dbReference>
<keyword evidence="7" id="KW-0732">Signal</keyword>
<organism evidence="9 10">
    <name type="scientific">Saccoglossus kowalevskii</name>
    <name type="common">Acorn worm</name>
    <dbReference type="NCBI Taxonomy" id="10224"/>
    <lineage>
        <taxon>Eukaryota</taxon>
        <taxon>Metazoa</taxon>
        <taxon>Hemichordata</taxon>
        <taxon>Enteropneusta</taxon>
        <taxon>Harrimaniidae</taxon>
        <taxon>Saccoglossus</taxon>
    </lineage>
</organism>
<keyword evidence="5" id="KW-0106">Calcium</keyword>
<keyword evidence="6" id="KW-0812">Transmembrane</keyword>
<protein>
    <submittedName>
        <fullName evidence="10">Steryl-sulfatase-like</fullName>
    </submittedName>
</protein>
<dbReference type="PANTHER" id="PTHR42693:SF49">
    <property type="entry name" value="SULFATASE N-TERMINAL DOMAIN-CONTAINING PROTEIN"/>
    <property type="match status" value="1"/>
</dbReference>
<accession>A0ABM0GRL2</accession>
<evidence type="ECO:0000256" key="7">
    <source>
        <dbReference type="SAM" id="SignalP"/>
    </source>
</evidence>
<dbReference type="InterPro" id="IPR050738">
    <property type="entry name" value="Sulfatase"/>
</dbReference>
<feature type="chain" id="PRO_5045587827" evidence="7">
    <location>
        <begin position="21"/>
        <end position="572"/>
    </location>
</feature>
<dbReference type="InterPro" id="IPR000917">
    <property type="entry name" value="Sulfatase_N"/>
</dbReference>
<evidence type="ECO:0000256" key="1">
    <source>
        <dbReference type="ARBA" id="ARBA00001913"/>
    </source>
</evidence>
<keyword evidence="3" id="KW-0479">Metal-binding</keyword>
<evidence type="ECO:0000256" key="4">
    <source>
        <dbReference type="ARBA" id="ARBA00022801"/>
    </source>
</evidence>
<dbReference type="Gene3D" id="1.10.287.550">
    <property type="entry name" value="Helix hairpin bin"/>
    <property type="match status" value="1"/>
</dbReference>
<dbReference type="Gene3D" id="3.40.720.10">
    <property type="entry name" value="Alkaline Phosphatase, subunit A"/>
    <property type="match status" value="1"/>
</dbReference>
<comment type="cofactor">
    <cofactor evidence="1">
        <name>Ca(2+)</name>
        <dbReference type="ChEBI" id="CHEBI:29108"/>
    </cofactor>
</comment>
<evidence type="ECO:0000259" key="8">
    <source>
        <dbReference type="Pfam" id="PF00884"/>
    </source>
</evidence>
<comment type="similarity">
    <text evidence="2">Belongs to the sulfatase family.</text>
</comment>
<dbReference type="Pfam" id="PF14707">
    <property type="entry name" value="Sulfatase_C"/>
    <property type="match status" value="1"/>
</dbReference>
<evidence type="ECO:0000256" key="3">
    <source>
        <dbReference type="ARBA" id="ARBA00022723"/>
    </source>
</evidence>
<dbReference type="InterPro" id="IPR017850">
    <property type="entry name" value="Alkaline_phosphatase_core_sf"/>
</dbReference>
<evidence type="ECO:0000313" key="9">
    <source>
        <dbReference type="Proteomes" id="UP000694865"/>
    </source>
</evidence>
<evidence type="ECO:0000313" key="10">
    <source>
        <dbReference type="RefSeq" id="XP_002735773.1"/>
    </source>
</evidence>
<gene>
    <name evidence="10" type="primary">LOC100375822</name>
</gene>
<keyword evidence="6" id="KW-0472">Membrane</keyword>
<feature type="signal peptide" evidence="7">
    <location>
        <begin position="1"/>
        <end position="20"/>
    </location>
</feature>
<feature type="transmembrane region" description="Helical" evidence="6">
    <location>
        <begin position="187"/>
        <end position="207"/>
    </location>
</feature>
<keyword evidence="6" id="KW-1133">Transmembrane helix</keyword>
<evidence type="ECO:0000256" key="5">
    <source>
        <dbReference type="ARBA" id="ARBA00022837"/>
    </source>
</evidence>
<dbReference type="CDD" id="cd16159">
    <property type="entry name" value="ES"/>
    <property type="match status" value="1"/>
</dbReference>
<dbReference type="Gene3D" id="3.30.1120.10">
    <property type="match status" value="1"/>
</dbReference>
<name>A0ABM0GRL2_SACKO</name>
<keyword evidence="9" id="KW-1185">Reference proteome</keyword>
<sequence>MYVTITFQLTLAALFSFNLAISTETSQKPNVLIFMVDDLGIGDLGCYGNDTIRTPNIDLLASEGVKLTHNIVPTPICTPSRAAFLTGRYPIRSGLGTSSAFICAGCSAGMPTQEVTIAEMLKDVGYATAILGKWHLGIHSEEQNNEFHPLNQGFDYFYGTPLTNLNECANPSNGRVSILNDKYYQTLSAYTAAFYTAVSLVQILGAIVGKPLKFIFVVGTIVILLFVIYPYMFPRFLCLLMKNYDVIEQPMQLENMTLRLTKQAQSFLTDNVDRPFLLYISYLKVHTALFTSKNFTGVSKHGQYGDNVEEMDWSVGKILGKIDELGLRNNTFVYFMSDHGGQLEETSVKPGRVGEREGGWNGIYKGGKGQVWEGGIRVPTIARYPTLIPAGSEISLLTSSMDFVPTVVALTGAQLPRDIIIDGVNILELVSGMTTAPPHEFLFMYCGVWIHGVTYRPKYGGSTFKVVYRTPNRTPGTEGCLWLCRCSEEHVTKHDPPLVFDLTNDPGEKRPLEITDDVRDIIERTREAIENHNKTIVPVEPQFTFYKTVIWSPFRQPCCNFPLCSCQEVDEA</sequence>
<keyword evidence="4" id="KW-0378">Hydrolase</keyword>
<proteinExistence type="inferred from homology"/>
<evidence type="ECO:0000256" key="6">
    <source>
        <dbReference type="SAM" id="Phobius"/>
    </source>
</evidence>
<evidence type="ECO:0000256" key="2">
    <source>
        <dbReference type="ARBA" id="ARBA00008779"/>
    </source>
</evidence>
<dbReference type="PROSITE" id="PS00523">
    <property type="entry name" value="SULFATASE_1"/>
    <property type="match status" value="1"/>
</dbReference>
<dbReference type="RefSeq" id="XP_002735773.1">
    <property type="nucleotide sequence ID" value="XM_002735727.1"/>
</dbReference>
<dbReference type="Pfam" id="PF00884">
    <property type="entry name" value="Sulfatase"/>
    <property type="match status" value="1"/>
</dbReference>
<feature type="domain" description="Sulfatase N-terminal" evidence="8">
    <location>
        <begin position="29"/>
        <end position="413"/>
    </location>
</feature>
<dbReference type="GeneID" id="100375822"/>
<dbReference type="PANTHER" id="PTHR42693">
    <property type="entry name" value="ARYLSULFATASE FAMILY MEMBER"/>
    <property type="match status" value="1"/>
</dbReference>